<dbReference type="InterPro" id="IPR012954">
    <property type="entry name" value="BP28_C_dom"/>
</dbReference>
<keyword evidence="14" id="KW-1185">Reference proteome</keyword>
<dbReference type="GO" id="GO:0032040">
    <property type="term" value="C:small-subunit processome"/>
    <property type="evidence" value="ECO:0007669"/>
    <property type="project" value="TreeGrafter"/>
</dbReference>
<evidence type="ECO:0000256" key="8">
    <source>
        <dbReference type="ARBA" id="ARBA00023274"/>
    </source>
</evidence>
<keyword evidence="7 10" id="KW-0539">Nucleus</keyword>
<dbReference type="Pfam" id="PF23243">
    <property type="entry name" value="HEAT_HEATR1"/>
    <property type="match status" value="1"/>
</dbReference>
<dbReference type="SMART" id="SM01036">
    <property type="entry name" value="BP28CT"/>
    <property type="match status" value="1"/>
</dbReference>
<gene>
    <name evidence="13" type="ORF">MKZ38_002146</name>
</gene>
<feature type="domain" description="BP28 C-terminal" evidence="12">
    <location>
        <begin position="1510"/>
        <end position="1662"/>
    </location>
</feature>
<organism evidence="13 14">
    <name type="scientific">Zalerion maritima</name>
    <dbReference type="NCBI Taxonomy" id="339359"/>
    <lineage>
        <taxon>Eukaryota</taxon>
        <taxon>Fungi</taxon>
        <taxon>Dikarya</taxon>
        <taxon>Ascomycota</taxon>
        <taxon>Pezizomycotina</taxon>
        <taxon>Sordariomycetes</taxon>
        <taxon>Lulworthiomycetidae</taxon>
        <taxon>Lulworthiales</taxon>
        <taxon>Lulworthiaceae</taxon>
        <taxon>Zalerion</taxon>
    </lineage>
</organism>
<evidence type="ECO:0000259" key="12">
    <source>
        <dbReference type="SMART" id="SM01036"/>
    </source>
</evidence>
<evidence type="ECO:0000256" key="11">
    <source>
        <dbReference type="SAM" id="MobiDB-lite"/>
    </source>
</evidence>
<reference evidence="13" key="1">
    <citation type="submission" date="2022-07" db="EMBL/GenBank/DDBJ databases">
        <title>Draft genome sequence of Zalerion maritima ATCC 34329, a (micro)plastics degrading marine fungus.</title>
        <authorList>
            <person name="Paco A."/>
            <person name="Goncalves M.F.M."/>
            <person name="Rocha-Santos T.A.P."/>
            <person name="Alves A."/>
        </authorList>
    </citation>
    <scope>NUCLEOTIDE SEQUENCE</scope>
    <source>
        <strain evidence="13">ATCC 34329</strain>
    </source>
</reference>
<evidence type="ECO:0000256" key="7">
    <source>
        <dbReference type="ARBA" id="ARBA00023242"/>
    </source>
</evidence>
<dbReference type="Gene3D" id="1.25.10.10">
    <property type="entry name" value="Leucine-rich Repeat Variant"/>
    <property type="match status" value="2"/>
</dbReference>
<dbReference type="Pfam" id="PF08146">
    <property type="entry name" value="BP28CT"/>
    <property type="match status" value="1"/>
</dbReference>
<evidence type="ECO:0000256" key="6">
    <source>
        <dbReference type="ARBA" id="ARBA00022552"/>
    </source>
</evidence>
<keyword evidence="5 10" id="KW-0690">Ribosome biogenesis</keyword>
<dbReference type="PANTHER" id="PTHR13457:SF1">
    <property type="entry name" value="HEAT REPEAT-CONTAINING PROTEIN 1"/>
    <property type="match status" value="1"/>
</dbReference>
<evidence type="ECO:0000256" key="10">
    <source>
        <dbReference type="RuleBase" id="RU367065"/>
    </source>
</evidence>
<dbReference type="InterPro" id="IPR011989">
    <property type="entry name" value="ARM-like"/>
</dbReference>
<keyword evidence="8 10" id="KW-0687">Ribonucleoprotein</keyword>
<evidence type="ECO:0000256" key="5">
    <source>
        <dbReference type="ARBA" id="ARBA00022517"/>
    </source>
</evidence>
<evidence type="ECO:0000313" key="14">
    <source>
        <dbReference type="Proteomes" id="UP001201980"/>
    </source>
</evidence>
<name>A0AAD5WTC3_9PEZI</name>
<proteinExistence type="inferred from homology"/>
<evidence type="ECO:0000256" key="2">
    <source>
        <dbReference type="ARBA" id="ARBA00010559"/>
    </source>
</evidence>
<protein>
    <recommendedName>
        <fullName evidence="4 10">U3 small nucleolar RNA-associated protein 10</fullName>
    </recommendedName>
</protein>
<dbReference type="Pfam" id="PF12397">
    <property type="entry name" value="U3snoRNP10"/>
    <property type="match status" value="1"/>
</dbReference>
<comment type="function">
    <text evidence="9">Involved in nucleolar processing of pre-18S ribosomal RNA. Involved in ribosome biosynthesis.</text>
</comment>
<dbReference type="InterPro" id="IPR056473">
    <property type="entry name" value="HEAT_Utp10/HEAT1"/>
</dbReference>
<dbReference type="InterPro" id="IPR040191">
    <property type="entry name" value="UTP10"/>
</dbReference>
<dbReference type="GO" id="GO:0000462">
    <property type="term" value="P:maturation of SSU-rRNA from tricistronic rRNA transcript (SSU-rRNA, 5.8S rRNA, LSU-rRNA)"/>
    <property type="evidence" value="ECO:0007669"/>
    <property type="project" value="TreeGrafter"/>
</dbReference>
<dbReference type="GO" id="GO:0045943">
    <property type="term" value="P:positive regulation of transcription by RNA polymerase I"/>
    <property type="evidence" value="ECO:0007669"/>
    <property type="project" value="TreeGrafter"/>
</dbReference>
<comment type="subcellular location">
    <subcellularLocation>
        <location evidence="1 10">Nucleus</location>
        <location evidence="1 10">Nucleolus</location>
    </subcellularLocation>
</comment>
<comment type="caution">
    <text evidence="13">The sequence shown here is derived from an EMBL/GenBank/DDBJ whole genome shotgun (WGS) entry which is preliminary data.</text>
</comment>
<accession>A0AAD5WTC3</accession>
<dbReference type="InterPro" id="IPR016024">
    <property type="entry name" value="ARM-type_fold"/>
</dbReference>
<comment type="similarity">
    <text evidence="2 10">Belongs to the HEATR1/UTP10 family.</text>
</comment>
<evidence type="ECO:0000313" key="13">
    <source>
        <dbReference type="EMBL" id="KAJ2901020.1"/>
    </source>
</evidence>
<evidence type="ECO:0000256" key="1">
    <source>
        <dbReference type="ARBA" id="ARBA00004604"/>
    </source>
</evidence>
<dbReference type="EMBL" id="JAKWBI020000162">
    <property type="protein sequence ID" value="KAJ2901020.1"/>
    <property type="molecule type" value="Genomic_DNA"/>
</dbReference>
<comment type="subunit">
    <text evidence="3 10">Component of the ribosomal small subunit (SSU) processome.</text>
</comment>
<evidence type="ECO:0000256" key="4">
    <source>
        <dbReference type="ARBA" id="ARBA00015399"/>
    </source>
</evidence>
<sequence length="1792" mass="198095">MISSLAAQLAAQATNSVASLDLHLQKSAHSTSLIWEPKDATSQTFRKIYSICFDAFSELCTLEPRLSRFASTLFDEASQHLDRTTKTAAENEGLDREIQAFLRLSGKWLNLQITVRAVEWLVRRFRVLEMNTEFLITTFLPWHSLPVFNNLLDILPKKLPPVYHFLSPYAASHTSIPRERFVDQAIQNRDFVTILSRYTIGSCQAHQGHHVLVVFWGTVISQALGARIERGRSGRQGKQIENDQTLFALFAPIVGEAMVVKKDPSLQIASYMALSIYATKGNLDDGALAAFMEQLVVGWSNDTVEPGIYCLAILAQQRSPKQLSRKVTKALLKVPHLPQILAQIGQKLNVDRLANGICLALVERLAKRGDASAIPIIDDLLRANILKEQQVSVIFKSLIVAAHQLDDTTDESGEARNSLGLSLTSLSQAPDELGEIIQKTLTNVDFDMEQLELKLNTSLRRNQDHLLIAAEIKIKAEPGEMKGISSKGRLEAALAALQASKAHPKSCLSPSSNSVFDDLCETFLLLNATEESLDRFDGLPLLRQDASIKDPFYISFFMRVWCGPFPVLARVAALEKVKSWLKTHQDASVDFQASIPYVIAALSDPSKKVRRTAAGLLTVLGTFYEGKRKPESVWGSPNLYDEDLEIKSFGPDACGKFLPRILSALEECILSAEYIHTVLKTSLESSKSSEGKDKKGMSQSTRLATLDFLSGHVVKSPLLTLKSRLLEALNQVRGVSSTSRTRFLLPVLQWWASLSPEEATKLADDEKLDESSLNSSFVAVVSPSDKPGLDALFDILKSKSSGNREVLVRAVFSHTEKIWPTMKGETQVYVAQTMLELCFGEYLVTDLVIGEAMQLLRNVELSSQILGIFLEDLGSLPKIPAQASPSKKRRRSSSSSTAHPSETVDRTVHDMVSKTTFVLELVEGSDPAKHPELLDILFGTLSELHQYKIHIGSELGYLQNLVLKSLLAIIPVYEEDKNLKIQGSHGHGDVLIHCVQKSSSPSVQNSALLLIAALATTAPELILHSIMPVFAFMGTSVLRQGDDYSAHVINQTITSVVPPLIHSLRRQKRNTVLGTTELLANFVTAYEHIPSHRKASLFHSLIETLGPNEFTFAIVGMLVDRYGATDEVISFAVEIMSSYSVETQLHTVSQLLDLVTDVFKPKPTLSAALFPTEENQERRPFEIAASQMSLVPRLLAGKKLRSEVGAVVEKDDMEASKIRELYAAILANILLMADTVKGNKFLHDRCGDSLANLLNLLSIGEFIKAVENLLDRPNVVLRQRVLRALEIRVDSENRTDAKSRVVLLAFLPTLTAVIRDSNDIHYKHTAVACVDKISEKYGKKDIEAVTAAAATIAGDHCLGETDERLRNMALLCLASLVDVLQDNVIAILPTAIPKTIEYIGHSLEGDSPNSTLHNAGYHFITSLAQHLPFMMTGKYLDKVLAISLASAGKDLDEECDDARRECLELLAHQVDAKGIFTSLERIWEIAAASELIAIREYLQVLGMALDKHPKTAVSKNLFSLSTVFTGALDLRRTKHAGGDWDDVVSSQIDALEDLVNEVALKMIYKLNDTTFRPIFSQLIDWSLSLPNTDKVGQVARLQSLYGFLHAFFDNIKSAATNYATYIVDNAIQILTTADLNDKMLVDLWKRVLVTVTKCFEHDGSDFWQAPAHFNAISPALTSQLSKAASIDLKPELIPAIVELAAAADSQDHHKELNTAILQHLKPKTAPISLAVVLCQQALVDRHGDEWLQALPEMLPCISELQDHGDDVVERETHRWITKIETVLGENLDAMLQ</sequence>
<dbReference type="PANTHER" id="PTHR13457">
    <property type="entry name" value="BAP28"/>
    <property type="match status" value="1"/>
</dbReference>
<evidence type="ECO:0000256" key="9">
    <source>
        <dbReference type="ARBA" id="ARBA00025076"/>
    </source>
</evidence>
<dbReference type="SUPFAM" id="SSF48371">
    <property type="entry name" value="ARM repeat"/>
    <property type="match status" value="2"/>
</dbReference>
<keyword evidence="6 10" id="KW-0698">rRNA processing</keyword>
<evidence type="ECO:0000256" key="3">
    <source>
        <dbReference type="ARBA" id="ARBA00011399"/>
    </source>
</evidence>
<dbReference type="Proteomes" id="UP001201980">
    <property type="component" value="Unassembled WGS sequence"/>
</dbReference>
<feature type="region of interest" description="Disordered" evidence="11">
    <location>
        <begin position="880"/>
        <end position="906"/>
    </location>
</feature>
<dbReference type="GO" id="GO:0030686">
    <property type="term" value="C:90S preribosome"/>
    <property type="evidence" value="ECO:0007669"/>
    <property type="project" value="TreeGrafter"/>
</dbReference>
<dbReference type="GO" id="GO:0030515">
    <property type="term" value="F:snoRNA binding"/>
    <property type="evidence" value="ECO:0007669"/>
    <property type="project" value="TreeGrafter"/>
</dbReference>
<dbReference type="GO" id="GO:0034455">
    <property type="term" value="C:t-UTP complex"/>
    <property type="evidence" value="ECO:0007669"/>
    <property type="project" value="TreeGrafter"/>
</dbReference>
<dbReference type="InterPro" id="IPR022125">
    <property type="entry name" value="U3snoRNP10_N"/>
</dbReference>